<dbReference type="Pfam" id="PF09383">
    <property type="entry name" value="NIL"/>
    <property type="match status" value="1"/>
</dbReference>
<dbReference type="InterPro" id="IPR003439">
    <property type="entry name" value="ABC_transporter-like_ATP-bd"/>
</dbReference>
<dbReference type="EMBL" id="JPME01000010">
    <property type="protein sequence ID" value="KEZ90744.1"/>
    <property type="molecule type" value="Genomic_DNA"/>
</dbReference>
<dbReference type="STRING" id="29354.IO98_08405"/>
<dbReference type="Gene3D" id="3.40.50.300">
    <property type="entry name" value="P-loop containing nucleotide triphosphate hydrolases"/>
    <property type="match status" value="1"/>
</dbReference>
<name>A0A084JP60_9FIRM</name>
<proteinExistence type="inferred from homology"/>
<dbReference type="InterPro" id="IPR027417">
    <property type="entry name" value="P-loop_NTPase"/>
</dbReference>
<dbReference type="SUPFAM" id="SSF55021">
    <property type="entry name" value="ACT-like"/>
    <property type="match status" value="1"/>
</dbReference>
<evidence type="ECO:0000256" key="3">
    <source>
        <dbReference type="ARBA" id="ARBA00022475"/>
    </source>
</evidence>
<dbReference type="InterPro" id="IPR041701">
    <property type="entry name" value="MetN_ABC"/>
</dbReference>
<evidence type="ECO:0000256" key="6">
    <source>
        <dbReference type="ARBA" id="ARBA00022967"/>
    </source>
</evidence>
<dbReference type="PROSITE" id="PS00211">
    <property type="entry name" value="ABC_TRANSPORTER_1"/>
    <property type="match status" value="1"/>
</dbReference>
<evidence type="ECO:0000313" key="11">
    <source>
        <dbReference type="Proteomes" id="UP000028525"/>
    </source>
</evidence>
<dbReference type="GO" id="GO:0005524">
    <property type="term" value="F:ATP binding"/>
    <property type="evidence" value="ECO:0007669"/>
    <property type="project" value="UniProtKB-KW"/>
</dbReference>
<dbReference type="SMART" id="SM00382">
    <property type="entry name" value="AAA"/>
    <property type="match status" value="1"/>
</dbReference>
<evidence type="ECO:0000256" key="8">
    <source>
        <dbReference type="ARBA" id="ARBA00023136"/>
    </source>
</evidence>
<dbReference type="PANTHER" id="PTHR43166">
    <property type="entry name" value="AMINO ACID IMPORT ATP-BINDING PROTEIN"/>
    <property type="match status" value="1"/>
</dbReference>
<dbReference type="CDD" id="cd03258">
    <property type="entry name" value="ABC_MetN_methionine_transporter"/>
    <property type="match status" value="1"/>
</dbReference>
<dbReference type="RefSeq" id="WP_038280022.1">
    <property type="nucleotide sequence ID" value="NZ_JPME01000010.1"/>
</dbReference>
<comment type="similarity">
    <text evidence="1">Belongs to the ABC transporter superfamily.</text>
</comment>
<dbReference type="SUPFAM" id="SSF52540">
    <property type="entry name" value="P-loop containing nucleoside triphosphate hydrolases"/>
    <property type="match status" value="1"/>
</dbReference>
<keyword evidence="6" id="KW-1278">Translocase</keyword>
<dbReference type="InterPro" id="IPR045865">
    <property type="entry name" value="ACT-like_dom_sf"/>
</dbReference>
<keyword evidence="3" id="KW-1003">Cell membrane</keyword>
<feature type="domain" description="ABC transporter" evidence="9">
    <location>
        <begin position="2"/>
        <end position="241"/>
    </location>
</feature>
<dbReference type="Pfam" id="PF00005">
    <property type="entry name" value="ABC_tran"/>
    <property type="match status" value="1"/>
</dbReference>
<dbReference type="PANTHER" id="PTHR43166:SF30">
    <property type="entry name" value="METHIONINE IMPORT ATP-BINDING PROTEIN METN"/>
    <property type="match status" value="1"/>
</dbReference>
<dbReference type="InterPro" id="IPR018449">
    <property type="entry name" value="NIL_domain"/>
</dbReference>
<dbReference type="SMART" id="SM00930">
    <property type="entry name" value="NIL"/>
    <property type="match status" value="1"/>
</dbReference>
<keyword evidence="5" id="KW-0067">ATP-binding</keyword>
<organism evidence="10 11">
    <name type="scientific">Lacrimispora celerecrescens</name>
    <dbReference type="NCBI Taxonomy" id="29354"/>
    <lineage>
        <taxon>Bacteria</taxon>
        <taxon>Bacillati</taxon>
        <taxon>Bacillota</taxon>
        <taxon>Clostridia</taxon>
        <taxon>Lachnospirales</taxon>
        <taxon>Lachnospiraceae</taxon>
        <taxon>Lacrimispora</taxon>
    </lineage>
</organism>
<keyword evidence="8" id="KW-0472">Membrane</keyword>
<dbReference type="GO" id="GO:0006865">
    <property type="term" value="P:amino acid transport"/>
    <property type="evidence" value="ECO:0007669"/>
    <property type="project" value="UniProtKB-KW"/>
</dbReference>
<evidence type="ECO:0000313" key="10">
    <source>
        <dbReference type="EMBL" id="KEZ90744.1"/>
    </source>
</evidence>
<reference evidence="10 11" key="1">
    <citation type="submission" date="2014-07" db="EMBL/GenBank/DDBJ databases">
        <title>Draft genome of Clostridium celerecrescens 152B isolated from sediments associated with methane hydrate from Krishna Godavari basin.</title>
        <authorList>
            <person name="Honkalas V.S."/>
            <person name="Dabir A.P."/>
            <person name="Arora P."/>
            <person name="Dhakephalkar P.K."/>
        </authorList>
    </citation>
    <scope>NUCLEOTIDE SEQUENCE [LARGE SCALE GENOMIC DNA]</scope>
    <source>
        <strain evidence="10 11">152B</strain>
    </source>
</reference>
<dbReference type="Gene3D" id="3.30.70.260">
    <property type="match status" value="1"/>
</dbReference>
<dbReference type="AlphaFoldDB" id="A0A084JP60"/>
<evidence type="ECO:0000256" key="1">
    <source>
        <dbReference type="ARBA" id="ARBA00005417"/>
    </source>
</evidence>
<keyword evidence="11" id="KW-1185">Reference proteome</keyword>
<dbReference type="FunFam" id="3.40.50.300:FF:000056">
    <property type="entry name" value="Cell division ATP-binding protein FtsE"/>
    <property type="match status" value="1"/>
</dbReference>
<dbReference type="InterPro" id="IPR050086">
    <property type="entry name" value="MetN_ABC_transporter-like"/>
</dbReference>
<keyword evidence="2" id="KW-0813">Transport</keyword>
<dbReference type="PROSITE" id="PS50893">
    <property type="entry name" value="ABC_TRANSPORTER_2"/>
    <property type="match status" value="1"/>
</dbReference>
<evidence type="ECO:0000256" key="4">
    <source>
        <dbReference type="ARBA" id="ARBA00022741"/>
    </source>
</evidence>
<dbReference type="OrthoDB" id="9804199at2"/>
<dbReference type="Proteomes" id="UP000028525">
    <property type="component" value="Unassembled WGS sequence"/>
</dbReference>
<keyword evidence="7" id="KW-0029">Amino-acid transport</keyword>
<evidence type="ECO:0000256" key="5">
    <source>
        <dbReference type="ARBA" id="ARBA00022840"/>
    </source>
</evidence>
<evidence type="ECO:0000256" key="2">
    <source>
        <dbReference type="ARBA" id="ARBA00022448"/>
    </source>
</evidence>
<evidence type="ECO:0000256" key="7">
    <source>
        <dbReference type="ARBA" id="ARBA00022970"/>
    </source>
</evidence>
<accession>A0A084JP60</accession>
<dbReference type="InterPro" id="IPR017871">
    <property type="entry name" value="ABC_transporter-like_CS"/>
</dbReference>
<dbReference type="InterPro" id="IPR003593">
    <property type="entry name" value="AAA+_ATPase"/>
</dbReference>
<keyword evidence="4" id="KW-0547">Nucleotide-binding</keyword>
<sequence length="349" mass="38906">MIEIQNVSKRFDSASGEVHALRQVSLTVEKGDIFGVIGFSGAGKSTLVRLVNLLERPSEGRVLVDGTDITTLSKPDLRMLRKNIGMIFQQFNLLQSKSVFQNVAAPLVLNKVPKKDIDKRVKELLHFVELEDKIHTNVSKLSGGQKQRVGIARALATNPSILLCDEATSALDPKTTDSILELLKKINRELNVTILLITHEMHVICDICNKVAVMDNGRVLEQGTVLQVFGNPQHKITRSFVKTVIDDSIPGSLAREILEYQGENRIFRLRFQGNIAGKPLLYRISAEYHMENSILFATVCELQGVVFSVMIVQVFGSAQRLDEVQQFIEDSGVYVEVLHLTGGEEDRND</sequence>
<gene>
    <name evidence="10" type="ORF">IO98_08405</name>
</gene>
<comment type="caution">
    <text evidence="10">The sequence shown here is derived from an EMBL/GenBank/DDBJ whole genome shotgun (WGS) entry which is preliminary data.</text>
</comment>
<dbReference type="GO" id="GO:0016887">
    <property type="term" value="F:ATP hydrolysis activity"/>
    <property type="evidence" value="ECO:0007669"/>
    <property type="project" value="InterPro"/>
</dbReference>
<evidence type="ECO:0000259" key="9">
    <source>
        <dbReference type="PROSITE" id="PS50893"/>
    </source>
</evidence>
<protein>
    <recommendedName>
        <fullName evidence="9">ABC transporter domain-containing protein</fullName>
    </recommendedName>
</protein>
<dbReference type="GO" id="GO:0005886">
    <property type="term" value="C:plasma membrane"/>
    <property type="evidence" value="ECO:0007669"/>
    <property type="project" value="UniProtKB-ARBA"/>
</dbReference>